<dbReference type="AlphaFoldDB" id="A0A4Y2JG26"/>
<dbReference type="EMBL" id="BGPR01003499">
    <property type="protein sequence ID" value="GBM88904.1"/>
    <property type="molecule type" value="Genomic_DNA"/>
</dbReference>
<comment type="caution">
    <text evidence="1">The sequence shown here is derived from an EMBL/GenBank/DDBJ whole genome shotgun (WGS) entry which is preliminary data.</text>
</comment>
<evidence type="ECO:0000313" key="1">
    <source>
        <dbReference type="EMBL" id="GBM88904.1"/>
    </source>
</evidence>
<accession>A0A4Y2JG26</accession>
<gene>
    <name evidence="1" type="ORF">AVEN_12513_1</name>
</gene>
<evidence type="ECO:0000313" key="2">
    <source>
        <dbReference type="Proteomes" id="UP000499080"/>
    </source>
</evidence>
<organism evidence="1 2">
    <name type="scientific">Araneus ventricosus</name>
    <name type="common">Orbweaver spider</name>
    <name type="synonym">Epeira ventricosa</name>
    <dbReference type="NCBI Taxonomy" id="182803"/>
    <lineage>
        <taxon>Eukaryota</taxon>
        <taxon>Metazoa</taxon>
        <taxon>Ecdysozoa</taxon>
        <taxon>Arthropoda</taxon>
        <taxon>Chelicerata</taxon>
        <taxon>Arachnida</taxon>
        <taxon>Araneae</taxon>
        <taxon>Araneomorphae</taxon>
        <taxon>Entelegynae</taxon>
        <taxon>Araneoidea</taxon>
        <taxon>Araneidae</taxon>
        <taxon>Araneus</taxon>
    </lineage>
</organism>
<sequence length="111" mass="12971">MCSADNRGRKYQDGFRMAHEIILSKLKNMLMLIKTYNSPKIVNTANTPKLIWRHMFCSVIPLSNANAKLRVVRNCRLADDRDEGIFRAGFPKIDPRFPFRIIQSELMRMDL</sequence>
<keyword evidence="2" id="KW-1185">Reference proteome</keyword>
<proteinExistence type="predicted"/>
<reference evidence="1 2" key="1">
    <citation type="journal article" date="2019" name="Sci. Rep.">
        <title>Orb-weaving spider Araneus ventricosus genome elucidates the spidroin gene catalogue.</title>
        <authorList>
            <person name="Kono N."/>
            <person name="Nakamura H."/>
            <person name="Ohtoshi R."/>
            <person name="Moran D.A.P."/>
            <person name="Shinohara A."/>
            <person name="Yoshida Y."/>
            <person name="Fujiwara M."/>
            <person name="Mori M."/>
            <person name="Tomita M."/>
            <person name="Arakawa K."/>
        </authorList>
    </citation>
    <scope>NUCLEOTIDE SEQUENCE [LARGE SCALE GENOMIC DNA]</scope>
</reference>
<name>A0A4Y2JG26_ARAVE</name>
<dbReference type="Proteomes" id="UP000499080">
    <property type="component" value="Unassembled WGS sequence"/>
</dbReference>
<protein>
    <submittedName>
        <fullName evidence="1">Uncharacterized protein</fullName>
    </submittedName>
</protein>